<organism evidence="1 2">
    <name type="scientific">Clostridium sartagoforme AAU1</name>
    <dbReference type="NCBI Taxonomy" id="1202534"/>
    <lineage>
        <taxon>Bacteria</taxon>
        <taxon>Bacillati</taxon>
        <taxon>Bacillota</taxon>
        <taxon>Clostridia</taxon>
        <taxon>Eubacteriales</taxon>
        <taxon>Clostridiaceae</taxon>
        <taxon>Clostridium</taxon>
    </lineage>
</organism>
<protein>
    <submittedName>
        <fullName evidence="1">Uncharacterized protein</fullName>
    </submittedName>
</protein>
<name>R9BTG3_9CLOT</name>
<dbReference type="Proteomes" id="UP000013988">
    <property type="component" value="Unassembled WGS sequence"/>
</dbReference>
<sequence>MRSKKEKKTSKIIKVIYFDECSATDFLEITNGGKVNVVDEESKGKTKQVDFNIAEKLGVKLKLFSFVDTGVEQKLNGQAKYLGQSLMKTTLSNTVLSDYINTVANEESIMVFKGFKLSAYPNSLAHFKMFSPYSILNNDDNGSLNISKLDEALESAKGYYELIAENGDNPKKILRFNIKAFRNNYGISDVIKMDLTYHAIKVGSFPEERLTMENEFQQLKNDLTVIETLDNKKKENILDVYDVILAGVTNE</sequence>
<keyword evidence="2" id="KW-1185">Reference proteome</keyword>
<dbReference type="InterPro" id="IPR045633">
    <property type="entry name" value="DUF6414"/>
</dbReference>
<dbReference type="EMBL" id="ASRV01000205">
    <property type="protein sequence ID" value="EOR20424.1"/>
    <property type="molecule type" value="Genomic_DNA"/>
</dbReference>
<reference evidence="1 2" key="1">
    <citation type="submission" date="2013-03" db="EMBL/GenBank/DDBJ databases">
        <title>Whole genome shotgun sequencing of Clostridium sartagoforme AAU1.</title>
        <authorList>
            <person name="Joshi C.G."/>
            <person name="Duggirala S.M."/>
            <person name="Nathani N.M."/>
            <person name="Bhatt V.D."/>
            <person name="Patel A.K."/>
            <person name="Pandya P.R."/>
            <person name="KaPatel J.A."/>
        </authorList>
    </citation>
    <scope>NUCLEOTIDE SEQUENCE [LARGE SCALE GENOMIC DNA]</scope>
    <source>
        <strain evidence="1 2">AAU1</strain>
    </source>
</reference>
<evidence type="ECO:0000313" key="2">
    <source>
        <dbReference type="Proteomes" id="UP000013988"/>
    </source>
</evidence>
<dbReference type="Pfam" id="PF19952">
    <property type="entry name" value="DUF6414"/>
    <property type="match status" value="1"/>
</dbReference>
<dbReference type="AlphaFoldDB" id="R9BTG3"/>
<dbReference type="RefSeq" id="WP_016208703.1">
    <property type="nucleotide sequence ID" value="NZ_ASRV01000205.1"/>
</dbReference>
<gene>
    <name evidence="1" type="ORF">A500_17365</name>
</gene>
<dbReference type="PATRIC" id="fig|1202534.3.peg.3460"/>
<accession>R9BTG3</accession>
<evidence type="ECO:0000313" key="1">
    <source>
        <dbReference type="EMBL" id="EOR20424.1"/>
    </source>
</evidence>
<comment type="caution">
    <text evidence="1">The sequence shown here is derived from an EMBL/GenBank/DDBJ whole genome shotgun (WGS) entry which is preliminary data.</text>
</comment>
<proteinExistence type="predicted"/>
<dbReference type="OrthoDB" id="3196366at2"/>